<dbReference type="RefSeq" id="WP_085009709.1">
    <property type="nucleotide sequence ID" value="NZ_NAAD01000004.1"/>
</dbReference>
<gene>
    <name evidence="3" type="ORF">B5V00_05250</name>
</gene>
<dbReference type="Gene3D" id="3.30.428.10">
    <property type="entry name" value="HIT-like"/>
    <property type="match status" value="1"/>
</dbReference>
<dbReference type="OrthoDB" id="9784774at2"/>
<dbReference type="GO" id="GO:0009117">
    <property type="term" value="P:nucleotide metabolic process"/>
    <property type="evidence" value="ECO:0007669"/>
    <property type="project" value="TreeGrafter"/>
</dbReference>
<dbReference type="InterPro" id="IPR036265">
    <property type="entry name" value="HIT-like_sf"/>
</dbReference>
<accession>A0A1X0YAE5</accession>
<dbReference type="AlphaFoldDB" id="A0A1X0YAE5"/>
<dbReference type="Pfam" id="PF01230">
    <property type="entry name" value="HIT"/>
    <property type="match status" value="1"/>
</dbReference>
<evidence type="ECO:0000259" key="2">
    <source>
        <dbReference type="PROSITE" id="PS51084"/>
    </source>
</evidence>
<name>A0A1X0YAE5_9BACT</name>
<dbReference type="InterPro" id="IPR026026">
    <property type="entry name" value="HIT_Hint"/>
</dbReference>
<organism evidence="3 4">
    <name type="scientific">Geothermobacter hydrogeniphilus</name>
    <dbReference type="NCBI Taxonomy" id="1969733"/>
    <lineage>
        <taxon>Bacteria</taxon>
        <taxon>Pseudomonadati</taxon>
        <taxon>Thermodesulfobacteriota</taxon>
        <taxon>Desulfuromonadia</taxon>
        <taxon>Desulfuromonadales</taxon>
        <taxon>Geothermobacteraceae</taxon>
        <taxon>Geothermobacter</taxon>
    </lineage>
</organism>
<dbReference type="PIRSF" id="PIRSF000714">
    <property type="entry name" value="HIT"/>
    <property type="match status" value="1"/>
</dbReference>
<keyword evidence="4" id="KW-1185">Reference proteome</keyword>
<dbReference type="InterPro" id="IPR011146">
    <property type="entry name" value="HIT-like"/>
</dbReference>
<dbReference type="InterPro" id="IPR001310">
    <property type="entry name" value="Histidine_triad_HIT"/>
</dbReference>
<dbReference type="SUPFAM" id="SSF54197">
    <property type="entry name" value="HIT-like"/>
    <property type="match status" value="1"/>
</dbReference>
<dbReference type="PROSITE" id="PS51084">
    <property type="entry name" value="HIT_2"/>
    <property type="match status" value="1"/>
</dbReference>
<reference evidence="3 4" key="1">
    <citation type="submission" date="2017-03" db="EMBL/GenBank/DDBJ databases">
        <title>Genome sequence of Geothermobacter sp. EPR-M, Deep-Sea Iron Reducer.</title>
        <authorList>
            <person name="Tully B."/>
            <person name="Savalia P."/>
            <person name="Abuyen K."/>
            <person name="Baughan C."/>
            <person name="Romero E."/>
            <person name="Ronkowski C."/>
            <person name="Torres B."/>
            <person name="Tremblay J."/>
            <person name="Trujillo A."/>
            <person name="Tyler M."/>
            <person name="Perez-Rodriguez I."/>
            <person name="Amend J."/>
        </authorList>
    </citation>
    <scope>NUCLEOTIDE SEQUENCE [LARGE SCALE GENOMIC DNA]</scope>
    <source>
        <strain evidence="3 4">EPR-M</strain>
    </source>
</reference>
<sequence length="138" mass="16541">MNDCPMCRRWRQEPDLRIVEFEHCYVTLNRDQFFRGYTLVFSKDHVTELFHLDAVTRGAVLEEVNRVAEALARIFNPTKMNYELLGNMVPHMHWHLVPRFVDDPLWPRPIWSEPHDEQPLASEACRERIRLIREALED</sequence>
<protein>
    <submittedName>
        <fullName evidence="3">HIT family protein</fullName>
    </submittedName>
</protein>
<dbReference type="EMBL" id="NAAD01000004">
    <property type="protein sequence ID" value="ORJ62155.1"/>
    <property type="molecule type" value="Genomic_DNA"/>
</dbReference>
<proteinExistence type="predicted"/>
<feature type="domain" description="HIT" evidence="2">
    <location>
        <begin position="5"/>
        <end position="106"/>
    </location>
</feature>
<dbReference type="GO" id="GO:0003824">
    <property type="term" value="F:catalytic activity"/>
    <property type="evidence" value="ECO:0007669"/>
    <property type="project" value="InterPro"/>
</dbReference>
<evidence type="ECO:0000313" key="3">
    <source>
        <dbReference type="EMBL" id="ORJ62155.1"/>
    </source>
</evidence>
<evidence type="ECO:0000256" key="1">
    <source>
        <dbReference type="PROSITE-ProRule" id="PRU00464"/>
    </source>
</evidence>
<dbReference type="STRING" id="1969733.B5V00_05250"/>
<dbReference type="Proteomes" id="UP000193136">
    <property type="component" value="Unassembled WGS sequence"/>
</dbReference>
<evidence type="ECO:0000313" key="4">
    <source>
        <dbReference type="Proteomes" id="UP000193136"/>
    </source>
</evidence>
<comment type="caution">
    <text evidence="3">The sequence shown here is derived from an EMBL/GenBank/DDBJ whole genome shotgun (WGS) entry which is preliminary data.</text>
</comment>
<dbReference type="PANTHER" id="PTHR46648">
    <property type="entry name" value="HIT FAMILY PROTEIN 1"/>
    <property type="match status" value="1"/>
</dbReference>
<feature type="short sequence motif" description="Histidine triad motif" evidence="1">
    <location>
        <begin position="91"/>
        <end position="95"/>
    </location>
</feature>
<dbReference type="PANTHER" id="PTHR46648:SF1">
    <property type="entry name" value="ADENOSINE 5'-MONOPHOSPHORAMIDASE HNT1"/>
    <property type="match status" value="1"/>
</dbReference>